<dbReference type="InterPro" id="IPR052067">
    <property type="entry name" value="Metal_resp_HTH_trans_reg"/>
</dbReference>
<evidence type="ECO:0000313" key="6">
    <source>
        <dbReference type="EMBL" id="WMT05443.1"/>
    </source>
</evidence>
<keyword evidence="3" id="KW-0804">Transcription</keyword>
<feature type="region of interest" description="Disordered" evidence="4">
    <location>
        <begin position="1"/>
        <end position="34"/>
    </location>
</feature>
<feature type="domain" description="HTH marR-type" evidence="5">
    <location>
        <begin position="43"/>
        <end position="176"/>
    </location>
</feature>
<evidence type="ECO:0000256" key="3">
    <source>
        <dbReference type="ARBA" id="ARBA00023163"/>
    </source>
</evidence>
<feature type="compositionally biased region" description="Low complexity" evidence="4">
    <location>
        <begin position="1"/>
        <end position="33"/>
    </location>
</feature>
<dbReference type="PANTHER" id="PTHR35790">
    <property type="entry name" value="HTH-TYPE TRANSCRIPTIONAL REGULATOR PCHR"/>
    <property type="match status" value="1"/>
</dbReference>
<keyword evidence="2" id="KW-0238">DNA-binding</keyword>
<gene>
    <name evidence="6" type="ORF">RDV84_11530</name>
</gene>
<dbReference type="Proteomes" id="UP001229313">
    <property type="component" value="Chromosome"/>
</dbReference>
<keyword evidence="7" id="KW-1185">Reference proteome</keyword>
<reference evidence="6 7" key="1">
    <citation type="submission" date="2023-08" db="EMBL/GenBank/DDBJ databases">
        <title>The whole genome sequence of Lysobacter yananisis.</title>
        <authorList>
            <person name="Sun H."/>
        </authorList>
    </citation>
    <scope>NUCLEOTIDE SEQUENCE [LARGE SCALE GENOMIC DNA]</scope>
    <source>
        <strain evidence="6 7">SNNU513</strain>
    </source>
</reference>
<evidence type="ECO:0000313" key="7">
    <source>
        <dbReference type="Proteomes" id="UP001229313"/>
    </source>
</evidence>
<sequence length="190" mass="20993">MNRPTSQSGAAAPSATGAPEQAPAAPQRAAARASGRHAELDLDHFLPYRLSVLSNRVSGAIARVYSERYALSVTEWRVMAVLGRFPELSANEVAQRTAMDKVAVSRAVARLTEAGRLERDTHDDDRRRSVLRLSPDGYRIYDEVAPMALAFEQRLLAGIETAERDALFRLLDRLDELEMQAEAQMAAESR</sequence>
<protein>
    <submittedName>
        <fullName evidence="6">MarR family winged helix-turn-helix transcriptional regulator</fullName>
    </submittedName>
</protein>
<accession>A0ABY9PG58</accession>
<dbReference type="Pfam" id="PF12802">
    <property type="entry name" value="MarR_2"/>
    <property type="match status" value="1"/>
</dbReference>
<organism evidence="6 7">
    <name type="scientific">Lysobacter yananisis</name>
    <dbReference type="NCBI Taxonomy" id="1003114"/>
    <lineage>
        <taxon>Bacteria</taxon>
        <taxon>Pseudomonadati</taxon>
        <taxon>Pseudomonadota</taxon>
        <taxon>Gammaproteobacteria</taxon>
        <taxon>Lysobacterales</taxon>
        <taxon>Lysobacteraceae</taxon>
        <taxon>Lysobacter</taxon>
    </lineage>
</organism>
<dbReference type="RefSeq" id="WP_309153495.1">
    <property type="nucleotide sequence ID" value="NZ_CP133568.1"/>
</dbReference>
<evidence type="ECO:0000256" key="2">
    <source>
        <dbReference type="ARBA" id="ARBA00023125"/>
    </source>
</evidence>
<dbReference type="PANTHER" id="PTHR35790:SF4">
    <property type="entry name" value="HTH-TYPE TRANSCRIPTIONAL REGULATOR PCHR"/>
    <property type="match status" value="1"/>
</dbReference>
<dbReference type="SMART" id="SM00347">
    <property type="entry name" value="HTH_MARR"/>
    <property type="match status" value="1"/>
</dbReference>
<dbReference type="Gene3D" id="1.10.10.10">
    <property type="entry name" value="Winged helix-like DNA-binding domain superfamily/Winged helix DNA-binding domain"/>
    <property type="match status" value="1"/>
</dbReference>
<proteinExistence type="predicted"/>
<keyword evidence="1" id="KW-0805">Transcription regulation</keyword>
<dbReference type="PROSITE" id="PS50995">
    <property type="entry name" value="HTH_MARR_2"/>
    <property type="match status" value="1"/>
</dbReference>
<dbReference type="InterPro" id="IPR036388">
    <property type="entry name" value="WH-like_DNA-bd_sf"/>
</dbReference>
<dbReference type="PRINTS" id="PR00598">
    <property type="entry name" value="HTHMARR"/>
</dbReference>
<dbReference type="InterPro" id="IPR000835">
    <property type="entry name" value="HTH_MarR-typ"/>
</dbReference>
<evidence type="ECO:0000256" key="1">
    <source>
        <dbReference type="ARBA" id="ARBA00023015"/>
    </source>
</evidence>
<dbReference type="InterPro" id="IPR036390">
    <property type="entry name" value="WH_DNA-bd_sf"/>
</dbReference>
<dbReference type="EMBL" id="CP133568">
    <property type="protein sequence ID" value="WMT05443.1"/>
    <property type="molecule type" value="Genomic_DNA"/>
</dbReference>
<name>A0ABY9PG58_9GAMM</name>
<dbReference type="SUPFAM" id="SSF46785">
    <property type="entry name" value="Winged helix' DNA-binding domain"/>
    <property type="match status" value="1"/>
</dbReference>
<evidence type="ECO:0000259" key="5">
    <source>
        <dbReference type="PROSITE" id="PS50995"/>
    </source>
</evidence>
<evidence type="ECO:0000256" key="4">
    <source>
        <dbReference type="SAM" id="MobiDB-lite"/>
    </source>
</evidence>